<protein>
    <recommendedName>
        <fullName evidence="4">DUF676 domain-containing protein</fullName>
    </recommendedName>
</protein>
<dbReference type="PANTHER" id="PTHR47842">
    <property type="entry name" value="EXPRESSED PROTEIN"/>
    <property type="match status" value="1"/>
</dbReference>
<evidence type="ECO:0000313" key="3">
    <source>
        <dbReference type="Proteomes" id="UP000078544"/>
    </source>
</evidence>
<feature type="compositionally biased region" description="Basic and acidic residues" evidence="1">
    <location>
        <begin position="384"/>
        <end position="395"/>
    </location>
</feature>
<dbReference type="SUPFAM" id="SSF53474">
    <property type="entry name" value="alpha/beta-Hydrolases"/>
    <property type="match status" value="1"/>
</dbReference>
<reference evidence="2 3" key="1">
    <citation type="journal article" date="2016" name="Genome Biol. Evol.">
        <title>Divergent and convergent evolution of fungal pathogenicity.</title>
        <authorList>
            <person name="Shang Y."/>
            <person name="Xiao G."/>
            <person name="Zheng P."/>
            <person name="Cen K."/>
            <person name="Zhan S."/>
            <person name="Wang C."/>
        </authorList>
    </citation>
    <scope>NUCLEOTIDE SEQUENCE [LARGE SCALE GENOMIC DNA]</scope>
    <source>
        <strain evidence="2 3">RCEF 2490</strain>
    </source>
</reference>
<keyword evidence="3" id="KW-1185">Reference proteome</keyword>
<evidence type="ECO:0000256" key="1">
    <source>
        <dbReference type="SAM" id="MobiDB-lite"/>
    </source>
</evidence>
<sequence>MKRTLVLCFIHGFKGGDDTFGEKYQFTNHLRDAVAQELPKVEVRVLVYPRYETRGDLGQCVSRFRDWLEEKVIDMEVASGTHSPTVDPSVRTVLIGHSMGGIVAAELVIALASEKPIYSQDGIEKTDRPHFNGLMFPYVQGVLALDTPFLGISPGVVAHGAEGHYQNAADTLSQLSGLRDSLWGAAPSAAPAGAASSSSSSSGASNALAAQAAGSGNGWGTWGKVAMFAGAAGAVAAGGAAAWMNREQISQGWMWASSHLEFVGCLARGEELKKRVGCMVQLREDLKIGFANLYTRLGRAAAAKKVSMVGTVLGRDRTFCNLPKTMVAGEWIAAVNDNASDETTAHTTMFEPKENPAYEKLCRDAAGLIARWTRNDWYDGSADEPARVDNGDDIHSTGQRP</sequence>
<name>A0A168DDD7_9HYPO</name>
<dbReference type="STRING" id="1081109.A0A168DDD7"/>
<comment type="caution">
    <text evidence="2">The sequence shown here is derived from an EMBL/GenBank/DDBJ whole genome shotgun (WGS) entry which is preliminary data.</text>
</comment>
<dbReference type="AlphaFoldDB" id="A0A168DDD7"/>
<dbReference type="Gene3D" id="3.40.50.1820">
    <property type="entry name" value="alpha/beta hydrolase"/>
    <property type="match status" value="1"/>
</dbReference>
<dbReference type="PANTHER" id="PTHR47842:SF1">
    <property type="entry name" value="DUF676 DOMAIN-CONTAINING PROTEIN"/>
    <property type="match status" value="1"/>
</dbReference>
<evidence type="ECO:0000313" key="2">
    <source>
        <dbReference type="EMBL" id="KZZ97621.1"/>
    </source>
</evidence>
<feature type="region of interest" description="Disordered" evidence="1">
    <location>
        <begin position="380"/>
        <end position="401"/>
    </location>
</feature>
<dbReference type="OrthoDB" id="442243at2759"/>
<evidence type="ECO:0008006" key="4">
    <source>
        <dbReference type="Google" id="ProtNLM"/>
    </source>
</evidence>
<dbReference type="InterPro" id="IPR029058">
    <property type="entry name" value="AB_hydrolase_fold"/>
</dbReference>
<dbReference type="EMBL" id="AZGY01000006">
    <property type="protein sequence ID" value="KZZ97621.1"/>
    <property type="molecule type" value="Genomic_DNA"/>
</dbReference>
<gene>
    <name evidence="2" type="ORF">AAL_03585</name>
</gene>
<dbReference type="Proteomes" id="UP000078544">
    <property type="component" value="Unassembled WGS sequence"/>
</dbReference>
<accession>A0A168DDD7</accession>
<organism evidence="2 3">
    <name type="scientific">Moelleriella libera RCEF 2490</name>
    <dbReference type="NCBI Taxonomy" id="1081109"/>
    <lineage>
        <taxon>Eukaryota</taxon>
        <taxon>Fungi</taxon>
        <taxon>Dikarya</taxon>
        <taxon>Ascomycota</taxon>
        <taxon>Pezizomycotina</taxon>
        <taxon>Sordariomycetes</taxon>
        <taxon>Hypocreomycetidae</taxon>
        <taxon>Hypocreales</taxon>
        <taxon>Clavicipitaceae</taxon>
        <taxon>Moelleriella</taxon>
    </lineage>
</organism>
<proteinExistence type="predicted"/>